<protein>
    <submittedName>
        <fullName evidence="1">Uncharacterized protein</fullName>
    </submittedName>
</protein>
<proteinExistence type="predicted"/>
<dbReference type="AlphaFoldDB" id="A0A2P2NQW7"/>
<organism evidence="1">
    <name type="scientific">Rhizophora mucronata</name>
    <name type="common">Asiatic mangrove</name>
    <dbReference type="NCBI Taxonomy" id="61149"/>
    <lineage>
        <taxon>Eukaryota</taxon>
        <taxon>Viridiplantae</taxon>
        <taxon>Streptophyta</taxon>
        <taxon>Embryophyta</taxon>
        <taxon>Tracheophyta</taxon>
        <taxon>Spermatophyta</taxon>
        <taxon>Magnoliopsida</taxon>
        <taxon>eudicotyledons</taxon>
        <taxon>Gunneridae</taxon>
        <taxon>Pentapetalae</taxon>
        <taxon>rosids</taxon>
        <taxon>fabids</taxon>
        <taxon>Malpighiales</taxon>
        <taxon>Rhizophoraceae</taxon>
        <taxon>Rhizophora</taxon>
    </lineage>
</organism>
<dbReference type="EMBL" id="GGEC01064422">
    <property type="protein sequence ID" value="MBX44906.1"/>
    <property type="molecule type" value="Transcribed_RNA"/>
</dbReference>
<evidence type="ECO:0000313" key="1">
    <source>
        <dbReference type="EMBL" id="MBX44906.1"/>
    </source>
</evidence>
<sequence length="39" mass="4453">MSQITEDSRGNGYAFIFSYSFSLIVRKGSRDRLLHISSL</sequence>
<accession>A0A2P2NQW7</accession>
<reference evidence="1" key="1">
    <citation type="submission" date="2018-02" db="EMBL/GenBank/DDBJ databases">
        <title>Rhizophora mucronata_Transcriptome.</title>
        <authorList>
            <person name="Meera S.P."/>
            <person name="Sreeshan A."/>
            <person name="Augustine A."/>
        </authorList>
    </citation>
    <scope>NUCLEOTIDE SEQUENCE</scope>
    <source>
        <tissue evidence="1">Leaf</tissue>
    </source>
</reference>
<name>A0A2P2NQW7_RHIMU</name>